<sequence>MADELVPVGEEAPKKKKSGLVMTIVGVLVLTLVGAGGGWFVGGMLAPSVSEAQAEKDKAAAAEHAAAPTAGGEHGGGEKKEDAGLPRVATAANGTVLLEPIMANLAYPTESWVRLEVALMFNGAPDAPLAETIHQDILAYLKTVSLQQIQGPRGFQYLREDLQERVDLRSQGRVSKVLFRTFVIE</sequence>
<feature type="region of interest" description="Disordered" evidence="11">
    <location>
        <begin position="55"/>
        <end position="84"/>
    </location>
</feature>
<evidence type="ECO:0000256" key="10">
    <source>
        <dbReference type="RuleBase" id="RU364125"/>
    </source>
</evidence>
<keyword evidence="9 10" id="KW-0472">Membrane</keyword>
<dbReference type="Pfam" id="PF03748">
    <property type="entry name" value="FliL"/>
    <property type="match status" value="1"/>
</dbReference>
<dbReference type="InterPro" id="IPR005503">
    <property type="entry name" value="FliL"/>
</dbReference>
<proteinExistence type="inferred from homology"/>
<dbReference type="GO" id="GO:0005886">
    <property type="term" value="C:plasma membrane"/>
    <property type="evidence" value="ECO:0007669"/>
    <property type="project" value="UniProtKB-SubCell"/>
</dbReference>
<dbReference type="AlphaFoldDB" id="A0A7W6K3R3"/>
<keyword evidence="10" id="KW-0997">Cell inner membrane</keyword>
<dbReference type="PANTHER" id="PTHR35091">
    <property type="entry name" value="FLAGELLAR PROTEIN FLIL"/>
    <property type="match status" value="1"/>
</dbReference>
<evidence type="ECO:0000256" key="1">
    <source>
        <dbReference type="ARBA" id="ARBA00002254"/>
    </source>
</evidence>
<feature type="compositionally biased region" description="Low complexity" evidence="11">
    <location>
        <begin position="62"/>
        <end position="71"/>
    </location>
</feature>
<evidence type="ECO:0000256" key="3">
    <source>
        <dbReference type="ARBA" id="ARBA00008281"/>
    </source>
</evidence>
<keyword evidence="5 10" id="KW-0145">Chemotaxis</keyword>
<name>A0A7W6K3R3_9HYPH</name>
<keyword evidence="8 10" id="KW-1133">Transmembrane helix</keyword>
<evidence type="ECO:0000256" key="5">
    <source>
        <dbReference type="ARBA" id="ARBA00022500"/>
    </source>
</evidence>
<evidence type="ECO:0000256" key="9">
    <source>
        <dbReference type="ARBA" id="ARBA00023136"/>
    </source>
</evidence>
<comment type="subcellular location">
    <subcellularLocation>
        <location evidence="10">Cell inner membrane</location>
    </subcellularLocation>
    <subcellularLocation>
        <location evidence="2">Cell membrane</location>
        <topology evidence="2">Single-pass membrane protein</topology>
    </subcellularLocation>
</comment>
<keyword evidence="12" id="KW-0969">Cilium</keyword>
<keyword evidence="12" id="KW-0282">Flagellum</keyword>
<comment type="caution">
    <text evidence="12">The sequence shown here is derived from an EMBL/GenBank/DDBJ whole genome shotgun (WGS) entry which is preliminary data.</text>
</comment>
<keyword evidence="13" id="KW-1185">Reference proteome</keyword>
<evidence type="ECO:0000256" key="11">
    <source>
        <dbReference type="SAM" id="MobiDB-lite"/>
    </source>
</evidence>
<dbReference type="EMBL" id="JACIDU010000013">
    <property type="protein sequence ID" value="MBB4104577.1"/>
    <property type="molecule type" value="Genomic_DNA"/>
</dbReference>
<comment type="function">
    <text evidence="1 10">Controls the rotational direction of flagella during chemotaxis.</text>
</comment>
<keyword evidence="6 10" id="KW-0812">Transmembrane</keyword>
<dbReference type="GO" id="GO:0006935">
    <property type="term" value="P:chemotaxis"/>
    <property type="evidence" value="ECO:0007669"/>
    <property type="project" value="UniProtKB-KW"/>
</dbReference>
<comment type="similarity">
    <text evidence="3 10">Belongs to the FliL family.</text>
</comment>
<feature type="compositionally biased region" description="Basic and acidic residues" evidence="11">
    <location>
        <begin position="75"/>
        <end position="84"/>
    </location>
</feature>
<keyword evidence="7 10" id="KW-0283">Flagellar rotation</keyword>
<accession>A0A7W6K3R3</accession>
<dbReference type="Proteomes" id="UP000584824">
    <property type="component" value="Unassembled WGS sequence"/>
</dbReference>
<evidence type="ECO:0000313" key="13">
    <source>
        <dbReference type="Proteomes" id="UP000584824"/>
    </source>
</evidence>
<keyword evidence="12" id="KW-0966">Cell projection</keyword>
<evidence type="ECO:0000256" key="7">
    <source>
        <dbReference type="ARBA" id="ARBA00022779"/>
    </source>
</evidence>
<reference evidence="12 13" key="1">
    <citation type="submission" date="2020-08" db="EMBL/GenBank/DDBJ databases">
        <title>Genomic Encyclopedia of Type Strains, Phase IV (KMG-IV): sequencing the most valuable type-strain genomes for metagenomic binning, comparative biology and taxonomic classification.</title>
        <authorList>
            <person name="Goeker M."/>
        </authorList>
    </citation>
    <scope>NUCLEOTIDE SEQUENCE [LARGE SCALE GENOMIC DNA]</scope>
    <source>
        <strain evidence="12 13">DSM 26385</strain>
    </source>
</reference>
<evidence type="ECO:0000256" key="2">
    <source>
        <dbReference type="ARBA" id="ARBA00004162"/>
    </source>
</evidence>
<organism evidence="12 13">
    <name type="scientific">Allorhizobium borbori</name>
    <dbReference type="NCBI Taxonomy" id="485907"/>
    <lineage>
        <taxon>Bacteria</taxon>
        <taxon>Pseudomonadati</taxon>
        <taxon>Pseudomonadota</taxon>
        <taxon>Alphaproteobacteria</taxon>
        <taxon>Hyphomicrobiales</taxon>
        <taxon>Rhizobiaceae</taxon>
        <taxon>Rhizobium/Agrobacterium group</taxon>
        <taxon>Allorhizobium</taxon>
    </lineage>
</organism>
<dbReference type="RefSeq" id="WP_183793662.1">
    <property type="nucleotide sequence ID" value="NZ_JACIDU010000013.1"/>
</dbReference>
<dbReference type="PANTHER" id="PTHR35091:SF2">
    <property type="entry name" value="FLAGELLAR PROTEIN FLIL"/>
    <property type="match status" value="1"/>
</dbReference>
<dbReference type="GO" id="GO:0009425">
    <property type="term" value="C:bacterial-type flagellum basal body"/>
    <property type="evidence" value="ECO:0007669"/>
    <property type="project" value="InterPro"/>
</dbReference>
<evidence type="ECO:0000313" key="12">
    <source>
        <dbReference type="EMBL" id="MBB4104577.1"/>
    </source>
</evidence>
<protein>
    <recommendedName>
        <fullName evidence="10">Flagellar protein FliL</fullName>
    </recommendedName>
</protein>
<gene>
    <name evidence="12" type="ORF">GGQ66_003155</name>
</gene>
<feature type="transmembrane region" description="Helical" evidence="10">
    <location>
        <begin position="20"/>
        <end position="41"/>
    </location>
</feature>
<evidence type="ECO:0000256" key="4">
    <source>
        <dbReference type="ARBA" id="ARBA00022475"/>
    </source>
</evidence>
<evidence type="ECO:0000256" key="8">
    <source>
        <dbReference type="ARBA" id="ARBA00022989"/>
    </source>
</evidence>
<evidence type="ECO:0000256" key="6">
    <source>
        <dbReference type="ARBA" id="ARBA00022692"/>
    </source>
</evidence>
<dbReference type="GO" id="GO:0071978">
    <property type="term" value="P:bacterial-type flagellum-dependent swarming motility"/>
    <property type="evidence" value="ECO:0007669"/>
    <property type="project" value="TreeGrafter"/>
</dbReference>
<keyword evidence="4" id="KW-1003">Cell membrane</keyword>